<feature type="domain" description="Phosphagen kinase C-terminal" evidence="7">
    <location>
        <begin position="1"/>
        <end position="74"/>
    </location>
</feature>
<dbReference type="GO" id="GO:0004054">
    <property type="term" value="F:arginine kinase activity"/>
    <property type="evidence" value="ECO:0007669"/>
    <property type="project" value="UniProtKB-EC"/>
</dbReference>
<dbReference type="Pfam" id="PF00217">
    <property type="entry name" value="ATP-gua_Ptrans"/>
    <property type="match status" value="1"/>
</dbReference>
<dbReference type="EC" id="2.7.3.3" evidence="1"/>
<dbReference type="GO" id="GO:0046314">
    <property type="term" value="P:phosphocreatine biosynthetic process"/>
    <property type="evidence" value="ECO:0007669"/>
    <property type="project" value="InterPro"/>
</dbReference>
<comment type="similarity">
    <text evidence="6">Belongs to the ATP:guanido phosphotransferase family.</text>
</comment>
<dbReference type="PROSITE" id="PS51510">
    <property type="entry name" value="PHOSPHAGEN_KINASE_C"/>
    <property type="match status" value="1"/>
</dbReference>
<dbReference type="InterPro" id="IPR022414">
    <property type="entry name" value="ATP-guanido_PTrfase_cat"/>
</dbReference>
<name>A0A183EZ17_9BILA</name>
<feature type="binding site" evidence="6">
    <location>
        <begin position="48"/>
        <end position="52"/>
    </location>
    <ligand>
        <name>ATP</name>
        <dbReference type="ChEBI" id="CHEBI:30616"/>
    </ligand>
</feature>
<dbReference type="AlphaFoldDB" id="A0A183EZ17"/>
<evidence type="ECO:0000259" key="7">
    <source>
        <dbReference type="PROSITE" id="PS51510"/>
    </source>
</evidence>
<proteinExistence type="inferred from homology"/>
<dbReference type="GO" id="GO:0004111">
    <property type="term" value="F:creatine kinase activity"/>
    <property type="evidence" value="ECO:0007669"/>
    <property type="project" value="InterPro"/>
</dbReference>
<evidence type="ECO:0000256" key="3">
    <source>
        <dbReference type="ARBA" id="ARBA00022741"/>
    </source>
</evidence>
<dbReference type="GO" id="GO:0005615">
    <property type="term" value="C:extracellular space"/>
    <property type="evidence" value="ECO:0007669"/>
    <property type="project" value="TreeGrafter"/>
</dbReference>
<dbReference type="PANTHER" id="PTHR11547">
    <property type="entry name" value="ARGININE OR CREATINE KINASE"/>
    <property type="match status" value="1"/>
</dbReference>
<keyword evidence="2 6" id="KW-0808">Transferase</keyword>
<evidence type="ECO:0000256" key="6">
    <source>
        <dbReference type="PROSITE-ProRule" id="PRU00843"/>
    </source>
</evidence>
<reference evidence="8 9" key="2">
    <citation type="submission" date="2018-11" db="EMBL/GenBank/DDBJ databases">
        <authorList>
            <consortium name="Pathogen Informatics"/>
        </authorList>
    </citation>
    <scope>NUCLEOTIDE SEQUENCE [LARGE SCALE GENOMIC DNA]</scope>
</reference>
<evidence type="ECO:0000313" key="9">
    <source>
        <dbReference type="Proteomes" id="UP000271098"/>
    </source>
</evidence>
<keyword evidence="4 6" id="KW-0418">Kinase</keyword>
<gene>
    <name evidence="8" type="ORF">GPUH_LOCUS26208</name>
</gene>
<sequence length="74" mass="8127">MDEGSDVGKVLDRLIRGLKALEKTLKFARDDRLGWLTCSPGNLGSAVSATVQIHLPKLLKRADFKVSCLVLTIF</sequence>
<evidence type="ECO:0000256" key="2">
    <source>
        <dbReference type="ARBA" id="ARBA00022679"/>
    </source>
</evidence>
<protein>
    <recommendedName>
        <fullName evidence="1">arginine kinase</fullName>
        <ecNumber evidence="1">2.7.3.3</ecNumber>
    </recommendedName>
</protein>
<keyword evidence="5 6" id="KW-0067">ATP-binding</keyword>
<evidence type="ECO:0000256" key="5">
    <source>
        <dbReference type="ARBA" id="ARBA00022840"/>
    </source>
</evidence>
<dbReference type="OrthoDB" id="430219at2759"/>
<reference evidence="10" key="1">
    <citation type="submission" date="2016-06" db="UniProtKB">
        <authorList>
            <consortium name="WormBaseParasite"/>
        </authorList>
    </citation>
    <scope>IDENTIFICATION</scope>
</reference>
<comment type="caution">
    <text evidence="6">Lacks conserved residue(s) required for the propagation of feature annotation.</text>
</comment>
<dbReference type="InterPro" id="IPR014746">
    <property type="entry name" value="Gln_synth/guanido_kin_cat_dom"/>
</dbReference>
<dbReference type="WBParaSite" id="GPUH_0002623801-mRNA-1">
    <property type="protein sequence ID" value="GPUH_0002623801-mRNA-1"/>
    <property type="gene ID" value="GPUH_0002623801"/>
</dbReference>
<dbReference type="EMBL" id="UYRT01109353">
    <property type="protein sequence ID" value="VDN45243.1"/>
    <property type="molecule type" value="Genomic_DNA"/>
</dbReference>
<evidence type="ECO:0000313" key="10">
    <source>
        <dbReference type="WBParaSite" id="GPUH_0002623801-mRNA-1"/>
    </source>
</evidence>
<organism evidence="10">
    <name type="scientific">Gongylonema pulchrum</name>
    <dbReference type="NCBI Taxonomy" id="637853"/>
    <lineage>
        <taxon>Eukaryota</taxon>
        <taxon>Metazoa</taxon>
        <taxon>Ecdysozoa</taxon>
        <taxon>Nematoda</taxon>
        <taxon>Chromadorea</taxon>
        <taxon>Rhabditida</taxon>
        <taxon>Spirurina</taxon>
        <taxon>Spiruromorpha</taxon>
        <taxon>Spiruroidea</taxon>
        <taxon>Gongylonematidae</taxon>
        <taxon>Gongylonema</taxon>
    </lineage>
</organism>
<dbReference type="Gene3D" id="3.30.590.10">
    <property type="entry name" value="Glutamine synthetase/guanido kinase, catalytic domain"/>
    <property type="match status" value="1"/>
</dbReference>
<dbReference type="GO" id="GO:0005524">
    <property type="term" value="F:ATP binding"/>
    <property type="evidence" value="ECO:0007669"/>
    <property type="project" value="UniProtKB-UniRule"/>
</dbReference>
<evidence type="ECO:0000256" key="4">
    <source>
        <dbReference type="ARBA" id="ARBA00022777"/>
    </source>
</evidence>
<dbReference type="Proteomes" id="UP000271098">
    <property type="component" value="Unassembled WGS sequence"/>
</dbReference>
<evidence type="ECO:0000313" key="8">
    <source>
        <dbReference type="EMBL" id="VDN45243.1"/>
    </source>
</evidence>
<evidence type="ECO:0000256" key="1">
    <source>
        <dbReference type="ARBA" id="ARBA00012230"/>
    </source>
</evidence>
<keyword evidence="3 6" id="KW-0547">Nucleotide-binding</keyword>
<accession>A0A183EZ17</accession>
<dbReference type="PANTHER" id="PTHR11547:SF38">
    <property type="entry name" value="ARGININE KINASE 1-RELATED"/>
    <property type="match status" value="1"/>
</dbReference>
<dbReference type="SUPFAM" id="SSF55931">
    <property type="entry name" value="Glutamine synthetase/guanido kinase"/>
    <property type="match status" value="1"/>
</dbReference>
<keyword evidence="9" id="KW-1185">Reference proteome</keyword>
<dbReference type="InterPro" id="IPR000749">
    <property type="entry name" value="ATP-guanido_PTrfase"/>
</dbReference>